<evidence type="ECO:0000256" key="2">
    <source>
        <dbReference type="SAM" id="SignalP"/>
    </source>
</evidence>
<evidence type="ECO:0000313" key="3">
    <source>
        <dbReference type="EMBL" id="KZM91262.1"/>
    </source>
</evidence>
<keyword evidence="5" id="KW-1185">Reference proteome</keyword>
<dbReference type="EMBL" id="CP093348">
    <property type="protein sequence ID" value="WOH05501.1"/>
    <property type="molecule type" value="Genomic_DNA"/>
</dbReference>
<sequence>MMIPVVKAFLLFSLMAFLGTHARTLPEDLFKRRPSEHPSPQVDPPHHNVISISFGTGNLRNMITRPSQAPPPPPLPNVGPPRIHTGAEGKLMSIPSITSESLHEEIIKRKHLSSPPPHVAPPHVQTIPTVPQRVHAYSDNEAEKFKWLSPFQKDPSINQYDMITRTTAAPSPPDVAPPHIPTNAYEKWNAIFAIYGRTEADPSNPSLQVAPQQLRSSNYDATALSHQEIIKRPTLLAPPPPRVAPPHVQASA</sequence>
<organism evidence="3">
    <name type="scientific">Daucus carota subsp. sativus</name>
    <name type="common">Carrot</name>
    <dbReference type="NCBI Taxonomy" id="79200"/>
    <lineage>
        <taxon>Eukaryota</taxon>
        <taxon>Viridiplantae</taxon>
        <taxon>Streptophyta</taxon>
        <taxon>Embryophyta</taxon>
        <taxon>Tracheophyta</taxon>
        <taxon>Spermatophyta</taxon>
        <taxon>Magnoliopsida</taxon>
        <taxon>eudicotyledons</taxon>
        <taxon>Gunneridae</taxon>
        <taxon>Pentapetalae</taxon>
        <taxon>asterids</taxon>
        <taxon>campanulids</taxon>
        <taxon>Apiales</taxon>
        <taxon>Apiaceae</taxon>
        <taxon>Apioideae</taxon>
        <taxon>Scandiceae</taxon>
        <taxon>Daucinae</taxon>
        <taxon>Daucus</taxon>
        <taxon>Daucus sect. Daucus</taxon>
    </lineage>
</organism>
<protein>
    <submittedName>
        <fullName evidence="3">Uncharacterized protein</fullName>
    </submittedName>
</protein>
<accession>A0A161ZTR2</accession>
<dbReference type="EMBL" id="LNRQ01000006">
    <property type="protein sequence ID" value="KZM91262.1"/>
    <property type="molecule type" value="Genomic_DNA"/>
</dbReference>
<evidence type="ECO:0000313" key="4">
    <source>
        <dbReference type="EMBL" id="WOH05501.1"/>
    </source>
</evidence>
<dbReference type="Gramene" id="KZM91262">
    <property type="protein sequence ID" value="KZM91262"/>
    <property type="gene ID" value="DCAR_021373"/>
</dbReference>
<dbReference type="Proteomes" id="UP000077755">
    <property type="component" value="Chromosome 6"/>
</dbReference>
<evidence type="ECO:0000256" key="1">
    <source>
        <dbReference type="SAM" id="MobiDB-lite"/>
    </source>
</evidence>
<reference evidence="3" key="1">
    <citation type="journal article" date="2016" name="Nat. Genet.">
        <title>A high-quality carrot genome assembly provides new insights into carotenoid accumulation and asterid genome evolution.</title>
        <authorList>
            <person name="Iorizzo M."/>
            <person name="Ellison S."/>
            <person name="Senalik D."/>
            <person name="Zeng P."/>
            <person name="Satapoomin P."/>
            <person name="Huang J."/>
            <person name="Bowman M."/>
            <person name="Iovene M."/>
            <person name="Sanseverino W."/>
            <person name="Cavagnaro P."/>
            <person name="Yildiz M."/>
            <person name="Macko-Podgorni A."/>
            <person name="Moranska E."/>
            <person name="Grzebelus E."/>
            <person name="Grzebelus D."/>
            <person name="Ashrafi H."/>
            <person name="Zheng Z."/>
            <person name="Cheng S."/>
            <person name="Spooner D."/>
            <person name="Van Deynze A."/>
            <person name="Simon P."/>
        </authorList>
    </citation>
    <scope>NUCLEOTIDE SEQUENCE [LARGE SCALE GENOMIC DNA]</scope>
    <source>
        <tissue evidence="3">Leaf</tissue>
    </source>
</reference>
<keyword evidence="2" id="KW-0732">Signal</keyword>
<feature type="region of interest" description="Disordered" evidence="1">
    <location>
        <begin position="232"/>
        <end position="252"/>
    </location>
</feature>
<name>A0A161ZTR2_DAUCS</name>
<dbReference type="AlphaFoldDB" id="A0A161ZTR2"/>
<proteinExistence type="predicted"/>
<evidence type="ECO:0000313" key="5">
    <source>
        <dbReference type="Proteomes" id="UP000077755"/>
    </source>
</evidence>
<feature type="signal peptide" evidence="2">
    <location>
        <begin position="1"/>
        <end position="22"/>
    </location>
</feature>
<feature type="chain" id="PRO_5007830622" evidence="2">
    <location>
        <begin position="23"/>
        <end position="252"/>
    </location>
</feature>
<gene>
    <name evidence="3" type="ORF">DCAR_021373</name>
    <name evidence="4" type="ORF">DCAR_0624918</name>
</gene>
<reference evidence="4" key="2">
    <citation type="submission" date="2022-03" db="EMBL/GenBank/DDBJ databases">
        <title>Draft title - Genomic analysis of global carrot germplasm unveils the trajectory of domestication and the origin of high carotenoid orange carrot.</title>
        <authorList>
            <person name="Iorizzo M."/>
            <person name="Ellison S."/>
            <person name="Senalik D."/>
            <person name="Macko-Podgorni A."/>
            <person name="Grzebelus D."/>
            <person name="Bostan H."/>
            <person name="Rolling W."/>
            <person name="Curaba J."/>
            <person name="Simon P."/>
        </authorList>
    </citation>
    <scope>NUCLEOTIDE SEQUENCE</scope>
    <source>
        <tissue evidence="4">Leaf</tissue>
    </source>
</reference>